<reference evidence="2" key="1">
    <citation type="journal article" date="2018" name="DNA Res.">
        <title>Multiple hybrid de novo genome assembly of finger millet, an orphan allotetraploid crop.</title>
        <authorList>
            <person name="Hatakeyama M."/>
            <person name="Aluri S."/>
            <person name="Balachadran M.T."/>
            <person name="Sivarajan S.R."/>
            <person name="Patrignani A."/>
            <person name="Gruter S."/>
            <person name="Poveda L."/>
            <person name="Shimizu-Inatsugi R."/>
            <person name="Baeten J."/>
            <person name="Francoijs K.J."/>
            <person name="Nataraja K.N."/>
            <person name="Reddy Y.A.N."/>
            <person name="Phadnis S."/>
            <person name="Ravikumar R.L."/>
            <person name="Schlapbach R."/>
            <person name="Sreeman S.M."/>
            <person name="Shimizu K.K."/>
        </authorList>
    </citation>
    <scope>NUCLEOTIDE SEQUENCE</scope>
</reference>
<dbReference type="Proteomes" id="UP001054889">
    <property type="component" value="Unassembled WGS sequence"/>
</dbReference>
<dbReference type="Gene3D" id="3.90.70.10">
    <property type="entry name" value="Cysteine proteinases"/>
    <property type="match status" value="1"/>
</dbReference>
<name>A0AAV5DRL8_ELECO</name>
<dbReference type="Pfam" id="PF08246">
    <property type="entry name" value="Inhibitor_I29"/>
    <property type="match status" value="1"/>
</dbReference>
<dbReference type="AlphaFoldDB" id="A0AAV5DRL8"/>
<dbReference type="InterPro" id="IPR013201">
    <property type="entry name" value="Prot_inhib_I29"/>
</dbReference>
<protein>
    <recommendedName>
        <fullName evidence="1">Cathepsin propeptide inhibitor domain-containing protein</fullName>
    </recommendedName>
</protein>
<dbReference type="SUPFAM" id="SSF54001">
    <property type="entry name" value="Cysteine proteinases"/>
    <property type="match status" value="1"/>
</dbReference>
<dbReference type="GO" id="GO:0008234">
    <property type="term" value="F:cysteine-type peptidase activity"/>
    <property type="evidence" value="ECO:0007669"/>
    <property type="project" value="InterPro"/>
</dbReference>
<gene>
    <name evidence="2" type="primary">ga31403</name>
    <name evidence="2" type="ORF">PR202_ga31403</name>
</gene>
<dbReference type="EMBL" id="BQKI01000031">
    <property type="protein sequence ID" value="GJN13070.1"/>
    <property type="molecule type" value="Genomic_DNA"/>
</dbReference>
<evidence type="ECO:0000259" key="1">
    <source>
        <dbReference type="SMART" id="SM00848"/>
    </source>
</evidence>
<accession>A0AAV5DRL8</accession>
<dbReference type="InterPro" id="IPR013128">
    <property type="entry name" value="Peptidase_C1A"/>
</dbReference>
<evidence type="ECO:0000313" key="3">
    <source>
        <dbReference type="Proteomes" id="UP001054889"/>
    </source>
</evidence>
<feature type="domain" description="Cathepsin propeptide inhibitor" evidence="1">
    <location>
        <begin position="51"/>
        <end position="108"/>
    </location>
</feature>
<organism evidence="2 3">
    <name type="scientific">Eleusine coracana subsp. coracana</name>
    <dbReference type="NCBI Taxonomy" id="191504"/>
    <lineage>
        <taxon>Eukaryota</taxon>
        <taxon>Viridiplantae</taxon>
        <taxon>Streptophyta</taxon>
        <taxon>Embryophyta</taxon>
        <taxon>Tracheophyta</taxon>
        <taxon>Spermatophyta</taxon>
        <taxon>Magnoliopsida</taxon>
        <taxon>Liliopsida</taxon>
        <taxon>Poales</taxon>
        <taxon>Poaceae</taxon>
        <taxon>PACMAD clade</taxon>
        <taxon>Chloridoideae</taxon>
        <taxon>Cynodonteae</taxon>
        <taxon>Eleusininae</taxon>
        <taxon>Eleusine</taxon>
    </lineage>
</organism>
<sequence>MASFLGDKPLATAALLLLIVLAVMNLISHITVEAREFSTGGYDKKAIKARHEKWMAKHSRTYGDEAEKQRRLEVFKANVDFIDRSNAAGDKKYHLGINEFADMTSDEFAAMYTGFRRPPVGAKKVSGFKYENFTLPGDQQQVDWRKKGAVTDIKNQGQCGT</sequence>
<dbReference type="PANTHER" id="PTHR12411">
    <property type="entry name" value="CYSTEINE PROTEASE FAMILY C1-RELATED"/>
    <property type="match status" value="1"/>
</dbReference>
<dbReference type="InterPro" id="IPR038765">
    <property type="entry name" value="Papain-like_cys_pep_sf"/>
</dbReference>
<keyword evidence="3" id="KW-1185">Reference proteome</keyword>
<dbReference type="SMART" id="SM00848">
    <property type="entry name" value="Inhibitor_I29"/>
    <property type="match status" value="1"/>
</dbReference>
<evidence type="ECO:0000313" key="2">
    <source>
        <dbReference type="EMBL" id="GJN13070.1"/>
    </source>
</evidence>
<comment type="caution">
    <text evidence="2">The sequence shown here is derived from an EMBL/GenBank/DDBJ whole genome shotgun (WGS) entry which is preliminary data.</text>
</comment>
<proteinExistence type="predicted"/>
<reference evidence="2" key="2">
    <citation type="submission" date="2021-12" db="EMBL/GenBank/DDBJ databases">
        <title>Resequencing data analysis of finger millet.</title>
        <authorList>
            <person name="Hatakeyama M."/>
            <person name="Aluri S."/>
            <person name="Balachadran M.T."/>
            <person name="Sivarajan S.R."/>
            <person name="Poveda L."/>
            <person name="Shimizu-Inatsugi R."/>
            <person name="Schlapbach R."/>
            <person name="Sreeman S.M."/>
            <person name="Shimizu K.K."/>
        </authorList>
    </citation>
    <scope>NUCLEOTIDE SEQUENCE</scope>
</reference>